<name>A0A6A6YXR3_9PEZI</name>
<evidence type="ECO:0000256" key="2">
    <source>
        <dbReference type="ARBA" id="ARBA00023315"/>
    </source>
</evidence>
<keyword evidence="6" id="KW-1185">Reference proteome</keyword>
<dbReference type="EMBL" id="MU003696">
    <property type="protein sequence ID" value="KAF2813570.1"/>
    <property type="molecule type" value="Genomic_DNA"/>
</dbReference>
<evidence type="ECO:0000256" key="1">
    <source>
        <dbReference type="ARBA" id="ARBA00022679"/>
    </source>
</evidence>
<dbReference type="PANTHER" id="PTHR43877:SF2">
    <property type="entry name" value="AMINOALKYLPHOSPHONATE N-ACETYLTRANSFERASE-RELATED"/>
    <property type="match status" value="1"/>
</dbReference>
<dbReference type="SUPFAM" id="SSF55729">
    <property type="entry name" value="Acyl-CoA N-acyltransferases (Nat)"/>
    <property type="match status" value="1"/>
</dbReference>
<dbReference type="InterPro" id="IPR050832">
    <property type="entry name" value="Bact_Acetyltransf"/>
</dbReference>
<dbReference type="GO" id="GO:0016747">
    <property type="term" value="F:acyltransferase activity, transferring groups other than amino-acyl groups"/>
    <property type="evidence" value="ECO:0007669"/>
    <property type="project" value="InterPro"/>
</dbReference>
<feature type="region of interest" description="Disordered" evidence="3">
    <location>
        <begin position="77"/>
        <end position="103"/>
    </location>
</feature>
<dbReference type="InterPro" id="IPR016181">
    <property type="entry name" value="Acyl_CoA_acyltransferase"/>
</dbReference>
<feature type="compositionally biased region" description="Basic and acidic residues" evidence="3">
    <location>
        <begin position="77"/>
        <end position="87"/>
    </location>
</feature>
<accession>A0A6A6YXR3</accession>
<keyword evidence="2" id="KW-0012">Acyltransferase</keyword>
<reference evidence="7" key="2">
    <citation type="submission" date="2020-04" db="EMBL/GenBank/DDBJ databases">
        <authorList>
            <consortium name="NCBI Genome Project"/>
        </authorList>
    </citation>
    <scope>NUCLEOTIDE SEQUENCE</scope>
    <source>
        <strain evidence="7">CBS 304.34</strain>
    </source>
</reference>
<dbReference type="Gene3D" id="3.40.630.30">
    <property type="match status" value="1"/>
</dbReference>
<evidence type="ECO:0000256" key="3">
    <source>
        <dbReference type="SAM" id="MobiDB-lite"/>
    </source>
</evidence>
<evidence type="ECO:0000313" key="7">
    <source>
        <dbReference type="RefSeq" id="XP_033580534.1"/>
    </source>
</evidence>
<keyword evidence="1" id="KW-0808">Transferase</keyword>
<dbReference type="OrthoDB" id="41532at2759"/>
<evidence type="ECO:0000313" key="5">
    <source>
        <dbReference type="EMBL" id="KAF2813570.1"/>
    </source>
</evidence>
<dbReference type="PANTHER" id="PTHR43877">
    <property type="entry name" value="AMINOALKYLPHOSPHONATE N-ACETYLTRANSFERASE-RELATED-RELATED"/>
    <property type="match status" value="1"/>
</dbReference>
<organism evidence="5">
    <name type="scientific">Mytilinidion resinicola</name>
    <dbReference type="NCBI Taxonomy" id="574789"/>
    <lineage>
        <taxon>Eukaryota</taxon>
        <taxon>Fungi</taxon>
        <taxon>Dikarya</taxon>
        <taxon>Ascomycota</taxon>
        <taxon>Pezizomycotina</taxon>
        <taxon>Dothideomycetes</taxon>
        <taxon>Pleosporomycetidae</taxon>
        <taxon>Mytilinidiales</taxon>
        <taxon>Mytilinidiaceae</taxon>
        <taxon>Mytilinidion</taxon>
    </lineage>
</organism>
<protein>
    <recommendedName>
        <fullName evidence="4">N-acetyltransferase domain-containing protein</fullName>
    </recommendedName>
</protein>
<reference evidence="7" key="3">
    <citation type="submission" date="2025-04" db="UniProtKB">
        <authorList>
            <consortium name="RefSeq"/>
        </authorList>
    </citation>
    <scope>IDENTIFICATION</scope>
    <source>
        <strain evidence="7">CBS 304.34</strain>
    </source>
</reference>
<feature type="domain" description="N-acetyltransferase" evidence="4">
    <location>
        <begin position="117"/>
        <end position="220"/>
    </location>
</feature>
<dbReference type="PROSITE" id="PS51186">
    <property type="entry name" value="GNAT"/>
    <property type="match status" value="1"/>
</dbReference>
<gene>
    <name evidence="5 7" type="ORF">BDZ99DRAFT_259261</name>
</gene>
<dbReference type="InterPro" id="IPR000182">
    <property type="entry name" value="GNAT_dom"/>
</dbReference>
<proteinExistence type="predicted"/>
<sequence>MSPTTTRIHLLPPTPPTDRTIEICLYHKLTALRHAALRSSPAAFSPLYRQEAFKCTTPDGRAEAWTFAAVQGPCAKNELEKDGKGEGEGEGDGQGEARHGEVDKVEKVQVLEADLDALVSGEWVGIVTLIAPPPAGDERRWEINWLYVLPHARRKGMGRRLLEAAVGYGVRESRLRGRERAGFRLQVATGNVGVVGWYERLGWRVRGECVGGLEMERWVGGEVEASDRV</sequence>
<dbReference type="CDD" id="cd04301">
    <property type="entry name" value="NAT_SF"/>
    <property type="match status" value="1"/>
</dbReference>
<dbReference type="Proteomes" id="UP000504636">
    <property type="component" value="Unplaced"/>
</dbReference>
<dbReference type="AlphaFoldDB" id="A0A6A6YXR3"/>
<evidence type="ECO:0000313" key="6">
    <source>
        <dbReference type="Proteomes" id="UP000504636"/>
    </source>
</evidence>
<dbReference type="RefSeq" id="XP_033580534.1">
    <property type="nucleotide sequence ID" value="XM_033713765.1"/>
</dbReference>
<reference evidence="5 7" key="1">
    <citation type="journal article" date="2020" name="Stud. Mycol.">
        <title>101 Dothideomycetes genomes: a test case for predicting lifestyles and emergence of pathogens.</title>
        <authorList>
            <person name="Haridas S."/>
            <person name="Albert R."/>
            <person name="Binder M."/>
            <person name="Bloem J."/>
            <person name="Labutti K."/>
            <person name="Salamov A."/>
            <person name="Andreopoulos B."/>
            <person name="Baker S."/>
            <person name="Barry K."/>
            <person name="Bills G."/>
            <person name="Bluhm B."/>
            <person name="Cannon C."/>
            <person name="Castanera R."/>
            <person name="Culley D."/>
            <person name="Daum C."/>
            <person name="Ezra D."/>
            <person name="Gonzalez J."/>
            <person name="Henrissat B."/>
            <person name="Kuo A."/>
            <person name="Liang C."/>
            <person name="Lipzen A."/>
            <person name="Lutzoni F."/>
            <person name="Magnuson J."/>
            <person name="Mondo S."/>
            <person name="Nolan M."/>
            <person name="Ohm R."/>
            <person name="Pangilinan J."/>
            <person name="Park H.-J."/>
            <person name="Ramirez L."/>
            <person name="Alfaro M."/>
            <person name="Sun H."/>
            <person name="Tritt A."/>
            <person name="Yoshinaga Y."/>
            <person name="Zwiers L.-H."/>
            <person name="Turgeon B."/>
            <person name="Goodwin S."/>
            <person name="Spatafora J."/>
            <person name="Crous P."/>
            <person name="Grigoriev I."/>
        </authorList>
    </citation>
    <scope>NUCLEOTIDE SEQUENCE</scope>
    <source>
        <strain evidence="5 7">CBS 304.34</strain>
    </source>
</reference>
<evidence type="ECO:0000259" key="4">
    <source>
        <dbReference type="PROSITE" id="PS51186"/>
    </source>
</evidence>
<dbReference type="GeneID" id="54454658"/>
<dbReference type="Pfam" id="PF00583">
    <property type="entry name" value="Acetyltransf_1"/>
    <property type="match status" value="1"/>
</dbReference>